<name>A0ABP8M8Z3_9BACT</name>
<dbReference type="InterPro" id="IPR037883">
    <property type="entry name" value="Knr4/Smi1-like_sf"/>
</dbReference>
<dbReference type="Proteomes" id="UP001500840">
    <property type="component" value="Unassembled WGS sequence"/>
</dbReference>
<dbReference type="RefSeq" id="WP_345319062.1">
    <property type="nucleotide sequence ID" value="NZ_BAABGA010000007.1"/>
</dbReference>
<proteinExistence type="predicted"/>
<reference evidence="3" key="1">
    <citation type="journal article" date="2019" name="Int. J. Syst. Evol. Microbiol.">
        <title>The Global Catalogue of Microorganisms (GCM) 10K type strain sequencing project: providing services to taxonomists for standard genome sequencing and annotation.</title>
        <authorList>
            <consortium name="The Broad Institute Genomics Platform"/>
            <consortium name="The Broad Institute Genome Sequencing Center for Infectious Disease"/>
            <person name="Wu L."/>
            <person name="Ma J."/>
        </authorList>
    </citation>
    <scope>NUCLEOTIDE SEQUENCE [LARGE SCALE GENOMIC DNA]</scope>
    <source>
        <strain evidence="3">JCM 17759</strain>
    </source>
</reference>
<dbReference type="EMBL" id="BAABGA010000007">
    <property type="protein sequence ID" value="GAA4445354.1"/>
    <property type="molecule type" value="Genomic_DNA"/>
</dbReference>
<dbReference type="SUPFAM" id="SSF160631">
    <property type="entry name" value="SMI1/KNR4-like"/>
    <property type="match status" value="1"/>
</dbReference>
<protein>
    <recommendedName>
        <fullName evidence="1">Knr4/Smi1-like domain-containing protein</fullName>
    </recommendedName>
</protein>
<dbReference type="InterPro" id="IPR018958">
    <property type="entry name" value="Knr4/Smi1-like_dom"/>
</dbReference>
<comment type="caution">
    <text evidence="2">The sequence shown here is derived from an EMBL/GenBank/DDBJ whole genome shotgun (WGS) entry which is preliminary data.</text>
</comment>
<dbReference type="Pfam" id="PF09346">
    <property type="entry name" value="SMI1_KNR4"/>
    <property type="match status" value="1"/>
</dbReference>
<keyword evidence="3" id="KW-1185">Reference proteome</keyword>
<dbReference type="Gene3D" id="3.40.1580.10">
    <property type="entry name" value="SMI1/KNR4-like"/>
    <property type="match status" value="1"/>
</dbReference>
<evidence type="ECO:0000313" key="2">
    <source>
        <dbReference type="EMBL" id="GAA4445354.1"/>
    </source>
</evidence>
<sequence length="147" mass="16667">MQYKDLITATYGDTEFNPPVSPSALATFEERNGPIPRELSDLLDETDGAAVGDMVSIFSIESREGYTFQSVLDEWADPDYRGLYPNSQDLFFFAADGMGGFFGYRRNTDVDAPFGPICYWDHETDTVQELHEQGLVGFIRTCERYME</sequence>
<accession>A0ABP8M8Z3</accession>
<evidence type="ECO:0000259" key="1">
    <source>
        <dbReference type="Pfam" id="PF09346"/>
    </source>
</evidence>
<evidence type="ECO:0000313" key="3">
    <source>
        <dbReference type="Proteomes" id="UP001500840"/>
    </source>
</evidence>
<gene>
    <name evidence="2" type="ORF">GCM10023156_04860</name>
</gene>
<organism evidence="2 3">
    <name type="scientific">Novipirellula rosea</name>
    <dbReference type="NCBI Taxonomy" id="1031540"/>
    <lineage>
        <taxon>Bacteria</taxon>
        <taxon>Pseudomonadati</taxon>
        <taxon>Planctomycetota</taxon>
        <taxon>Planctomycetia</taxon>
        <taxon>Pirellulales</taxon>
        <taxon>Pirellulaceae</taxon>
        <taxon>Novipirellula</taxon>
    </lineage>
</organism>
<feature type="domain" description="Knr4/Smi1-like" evidence="1">
    <location>
        <begin position="19"/>
        <end position="129"/>
    </location>
</feature>